<protein>
    <recommendedName>
        <fullName evidence="8">Helicase C-terminal domain-containing protein</fullName>
    </recommendedName>
</protein>
<dbReference type="Gene3D" id="3.40.50.300">
    <property type="entry name" value="P-loop containing nucleotide triphosphate hydrolases"/>
    <property type="match status" value="2"/>
</dbReference>
<dbReference type="GO" id="GO:0016787">
    <property type="term" value="F:hydrolase activity"/>
    <property type="evidence" value="ECO:0007669"/>
    <property type="project" value="UniProtKB-KW"/>
</dbReference>
<dbReference type="SMART" id="SM00490">
    <property type="entry name" value="HELICc"/>
    <property type="match status" value="1"/>
</dbReference>
<dbReference type="InterPro" id="IPR001650">
    <property type="entry name" value="Helicase_C-like"/>
</dbReference>
<evidence type="ECO:0000256" key="1">
    <source>
        <dbReference type="ARBA" id="ARBA00022741"/>
    </source>
</evidence>
<keyword evidence="1" id="KW-0547">Nucleotide-binding</keyword>
<sequence length="515" mass="57614">MTAVAHLINHAEMVVTGPKALYDWRESQRHAVPDAQFTPRFRKFSSMVGRLIQGGMTEASARKKAAAVFWDGTYTPGKYCRQLRPGVWEFRGSRGLLERMSKALTITIDNQPPTCTPTHPTLTQLPEPQGTYQRVAFKAAVEYEWGRFALATNAGKGAVIALLADFAAQLGVPVLILCDTISVFDALMDEVTKWTSLSPASVSQGIKRPPQDLVSIAMVPTLSKRLAAKTGDTAKVWRKWVGRHGMVLLDEADRADVATWRRILSNTKGSRWRLGFSGTFPNDSYEDLRLDVLMGPILLAAKNIDLIERNVSATPTVTLHQYDVTPMLTGGLKKWWELSGPARRRWVYEEAVMNNYARHDFIASLIRPNTPTAVIVNRVEHGHSVTRAIKGAVFLDGSTSPAQRRDVLRQFRRGDIHILVVTKILDRGTNRLGHTTDLLFVSGEGSTKQTLQRIGRGLRRTDGKEFLRLVDIVDRVTFKSHERLLARAAKYLHTAARKRIQLYHDEGFTVEVTNG</sequence>
<dbReference type="SUPFAM" id="SSF52540">
    <property type="entry name" value="P-loop containing nucleoside triphosphate hydrolases"/>
    <property type="match status" value="2"/>
</dbReference>
<evidence type="ECO:0000256" key="2">
    <source>
        <dbReference type="ARBA" id="ARBA00022801"/>
    </source>
</evidence>
<dbReference type="InterPro" id="IPR006935">
    <property type="entry name" value="Helicase/UvrB_N"/>
</dbReference>
<dbReference type="PROSITE" id="PS51192">
    <property type="entry name" value="HELICASE_ATP_BIND_1"/>
    <property type="match status" value="1"/>
</dbReference>
<reference evidence="7" key="1">
    <citation type="journal article" date="2015" name="Nature">
        <title>Complex archaea that bridge the gap between prokaryotes and eukaryotes.</title>
        <authorList>
            <person name="Spang A."/>
            <person name="Saw J.H."/>
            <person name="Jorgensen S.L."/>
            <person name="Zaremba-Niedzwiedzka K."/>
            <person name="Martijn J."/>
            <person name="Lind A.E."/>
            <person name="van Eijk R."/>
            <person name="Schleper C."/>
            <person name="Guy L."/>
            <person name="Ettema T.J."/>
        </authorList>
    </citation>
    <scope>NUCLEOTIDE SEQUENCE</scope>
</reference>
<feature type="domain" description="Helicase C-terminal" evidence="6">
    <location>
        <begin position="360"/>
        <end position="515"/>
    </location>
</feature>
<comment type="caution">
    <text evidence="7">The sequence shown here is derived from an EMBL/GenBank/DDBJ whole genome shotgun (WGS) entry which is preliminary data.</text>
</comment>
<dbReference type="Pfam" id="PF04851">
    <property type="entry name" value="ResIII"/>
    <property type="match status" value="1"/>
</dbReference>
<dbReference type="PROSITE" id="PS51194">
    <property type="entry name" value="HELICASE_CTER"/>
    <property type="match status" value="1"/>
</dbReference>
<keyword evidence="2" id="KW-0378">Hydrolase</keyword>
<dbReference type="EMBL" id="LAZR01001932">
    <property type="protein sequence ID" value="KKN36937.1"/>
    <property type="molecule type" value="Genomic_DNA"/>
</dbReference>
<gene>
    <name evidence="7" type="ORF">LCGC14_0768600</name>
</gene>
<feature type="domain" description="Helicase ATP-binding" evidence="5">
    <location>
        <begin position="137"/>
        <end position="298"/>
    </location>
</feature>
<keyword evidence="4" id="KW-0067">ATP-binding</keyword>
<dbReference type="PANTHER" id="PTHR11274:SF0">
    <property type="entry name" value="GENERAL TRANSCRIPTION AND DNA REPAIR FACTOR IIH HELICASE SUBUNIT XPB"/>
    <property type="match status" value="1"/>
</dbReference>
<evidence type="ECO:0000256" key="3">
    <source>
        <dbReference type="ARBA" id="ARBA00022806"/>
    </source>
</evidence>
<evidence type="ECO:0000259" key="6">
    <source>
        <dbReference type="PROSITE" id="PS51194"/>
    </source>
</evidence>
<dbReference type="InterPro" id="IPR050615">
    <property type="entry name" value="ATP-dep_DNA_Helicase"/>
</dbReference>
<proteinExistence type="predicted"/>
<accession>A0A0F9QIV0</accession>
<dbReference type="PANTHER" id="PTHR11274">
    <property type="entry name" value="RAD25/XP-B DNA REPAIR HELICASE"/>
    <property type="match status" value="1"/>
</dbReference>
<evidence type="ECO:0000256" key="4">
    <source>
        <dbReference type="ARBA" id="ARBA00022840"/>
    </source>
</evidence>
<dbReference type="Pfam" id="PF00271">
    <property type="entry name" value="Helicase_C"/>
    <property type="match status" value="1"/>
</dbReference>
<dbReference type="GO" id="GO:0004386">
    <property type="term" value="F:helicase activity"/>
    <property type="evidence" value="ECO:0007669"/>
    <property type="project" value="UniProtKB-KW"/>
</dbReference>
<name>A0A0F9QIV0_9ZZZZ</name>
<dbReference type="AlphaFoldDB" id="A0A0F9QIV0"/>
<evidence type="ECO:0008006" key="8">
    <source>
        <dbReference type="Google" id="ProtNLM"/>
    </source>
</evidence>
<dbReference type="GO" id="GO:0003677">
    <property type="term" value="F:DNA binding"/>
    <property type="evidence" value="ECO:0007669"/>
    <property type="project" value="InterPro"/>
</dbReference>
<dbReference type="InterPro" id="IPR027417">
    <property type="entry name" value="P-loop_NTPase"/>
</dbReference>
<dbReference type="GO" id="GO:0005524">
    <property type="term" value="F:ATP binding"/>
    <property type="evidence" value="ECO:0007669"/>
    <property type="project" value="UniProtKB-KW"/>
</dbReference>
<keyword evidence="3" id="KW-0347">Helicase</keyword>
<evidence type="ECO:0000313" key="7">
    <source>
        <dbReference type="EMBL" id="KKN36937.1"/>
    </source>
</evidence>
<organism evidence="7">
    <name type="scientific">marine sediment metagenome</name>
    <dbReference type="NCBI Taxonomy" id="412755"/>
    <lineage>
        <taxon>unclassified sequences</taxon>
        <taxon>metagenomes</taxon>
        <taxon>ecological metagenomes</taxon>
    </lineage>
</organism>
<dbReference type="InterPro" id="IPR014001">
    <property type="entry name" value="Helicase_ATP-bd"/>
</dbReference>
<evidence type="ECO:0000259" key="5">
    <source>
        <dbReference type="PROSITE" id="PS51192"/>
    </source>
</evidence>